<evidence type="ECO:0000313" key="1">
    <source>
        <dbReference type="EMBL" id="ODQ49090.1"/>
    </source>
</evidence>
<keyword evidence="2" id="KW-1185">Reference proteome</keyword>
<reference evidence="1 2" key="1">
    <citation type="journal article" date="2016" name="Proc. Natl. Acad. Sci. U.S.A.">
        <title>Comparative genomics of biotechnologically important yeasts.</title>
        <authorList>
            <person name="Riley R."/>
            <person name="Haridas S."/>
            <person name="Wolfe K.H."/>
            <person name="Lopes M.R."/>
            <person name="Hittinger C.T."/>
            <person name="Goeker M."/>
            <person name="Salamov A.A."/>
            <person name="Wisecaver J.H."/>
            <person name="Long T.M."/>
            <person name="Calvey C.H."/>
            <person name="Aerts A.L."/>
            <person name="Barry K.W."/>
            <person name="Choi C."/>
            <person name="Clum A."/>
            <person name="Coughlan A.Y."/>
            <person name="Deshpande S."/>
            <person name="Douglass A.P."/>
            <person name="Hanson S.J."/>
            <person name="Klenk H.-P."/>
            <person name="LaButti K.M."/>
            <person name="Lapidus A."/>
            <person name="Lindquist E.A."/>
            <person name="Lipzen A.M."/>
            <person name="Meier-Kolthoff J.P."/>
            <person name="Ohm R.A."/>
            <person name="Otillar R.P."/>
            <person name="Pangilinan J.L."/>
            <person name="Peng Y."/>
            <person name="Rokas A."/>
            <person name="Rosa C.A."/>
            <person name="Scheuner C."/>
            <person name="Sibirny A.A."/>
            <person name="Slot J.C."/>
            <person name="Stielow J.B."/>
            <person name="Sun H."/>
            <person name="Kurtzman C.P."/>
            <person name="Blackwell M."/>
            <person name="Grigoriev I.V."/>
            <person name="Jeffries T.W."/>
        </authorList>
    </citation>
    <scope>NUCLEOTIDE SEQUENCE [LARGE SCALE GENOMIC DNA]</scope>
    <source>
        <strain evidence="1 2">NRRL Y-2026</strain>
    </source>
</reference>
<evidence type="ECO:0000313" key="2">
    <source>
        <dbReference type="Proteomes" id="UP000094455"/>
    </source>
</evidence>
<dbReference type="AlphaFoldDB" id="A0A1E3NSQ6"/>
<dbReference type="Proteomes" id="UP000094455">
    <property type="component" value="Unassembled WGS sequence"/>
</dbReference>
<dbReference type="RefSeq" id="XP_019020203.1">
    <property type="nucleotide sequence ID" value="XM_019160442.1"/>
</dbReference>
<protein>
    <submittedName>
        <fullName evidence="1">Uncharacterized protein</fullName>
    </submittedName>
</protein>
<proteinExistence type="predicted"/>
<dbReference type="GeneID" id="30177129"/>
<feature type="non-terminal residue" evidence="1">
    <location>
        <position position="55"/>
    </location>
</feature>
<dbReference type="EMBL" id="KV454001">
    <property type="protein sequence ID" value="ODQ49090.1"/>
    <property type="molecule type" value="Genomic_DNA"/>
</dbReference>
<name>A0A1E3NSQ6_9ASCO</name>
<sequence length="55" mass="6313">MHGWAIKGQDVKLNPLVISPEEKKFWAGRVGLNYLIWTRSVLRVIVTSSAERCRC</sequence>
<organism evidence="1 2">
    <name type="scientific">Pichia membranifaciens NRRL Y-2026</name>
    <dbReference type="NCBI Taxonomy" id="763406"/>
    <lineage>
        <taxon>Eukaryota</taxon>
        <taxon>Fungi</taxon>
        <taxon>Dikarya</taxon>
        <taxon>Ascomycota</taxon>
        <taxon>Saccharomycotina</taxon>
        <taxon>Pichiomycetes</taxon>
        <taxon>Pichiales</taxon>
        <taxon>Pichiaceae</taxon>
        <taxon>Pichia</taxon>
    </lineage>
</organism>
<gene>
    <name evidence="1" type="ORF">PICMEDRAFT_14575</name>
</gene>
<accession>A0A1E3NSQ6</accession>